<dbReference type="AlphaFoldDB" id="A0A8F6TZG6"/>
<dbReference type="KEGG" id="gce:KYE46_07205"/>
<gene>
    <name evidence="4" type="ORF">KYE46_07205</name>
</gene>
<dbReference type="InterPro" id="IPR005616">
    <property type="entry name" value="CcmH/CycL/Ccl2/NrfF_N"/>
</dbReference>
<comment type="similarity">
    <text evidence="2">Belongs to the CcmH/CycL/Ccl2/NrfF family.</text>
</comment>
<accession>A0A8F6TZG6</accession>
<evidence type="ECO:0000256" key="1">
    <source>
        <dbReference type="ARBA" id="ARBA00022748"/>
    </source>
</evidence>
<feature type="domain" description="CcmH/CycL/Ccl2/NrfF N-terminal" evidence="3">
    <location>
        <begin position="11"/>
        <end position="151"/>
    </location>
</feature>
<feature type="transmembrane region" description="Helical" evidence="2">
    <location>
        <begin position="105"/>
        <end position="126"/>
    </location>
</feature>
<evidence type="ECO:0000313" key="4">
    <source>
        <dbReference type="EMBL" id="QXT40999.1"/>
    </source>
</evidence>
<evidence type="ECO:0000313" key="5">
    <source>
        <dbReference type="Proteomes" id="UP000825009"/>
    </source>
</evidence>
<protein>
    <recommendedName>
        <fullName evidence="2">Cytochrome c-type biogenesis protein</fullName>
    </recommendedName>
</protein>
<dbReference type="CDD" id="cd16378">
    <property type="entry name" value="CcmH_N"/>
    <property type="match status" value="1"/>
</dbReference>
<keyword evidence="2" id="KW-0349">Heme</keyword>
<keyword evidence="2" id="KW-1133">Transmembrane helix</keyword>
<dbReference type="RefSeq" id="WP_219004513.1">
    <property type="nucleotide sequence ID" value="NZ_CP079194.1"/>
</dbReference>
<dbReference type="Pfam" id="PF03918">
    <property type="entry name" value="CcmH"/>
    <property type="match status" value="1"/>
</dbReference>
<comment type="function">
    <text evidence="2">Possible subunit of a heme lyase.</text>
</comment>
<dbReference type="EMBL" id="CP079194">
    <property type="protein sequence ID" value="QXT40999.1"/>
    <property type="molecule type" value="Genomic_DNA"/>
</dbReference>
<name>A0A8F6TZG6_9RHOB</name>
<dbReference type="GO" id="GO:0005886">
    <property type="term" value="C:plasma membrane"/>
    <property type="evidence" value="ECO:0007669"/>
    <property type="project" value="TreeGrafter"/>
</dbReference>
<dbReference type="GO" id="GO:0017004">
    <property type="term" value="P:cytochrome complex assembly"/>
    <property type="evidence" value="ECO:0007669"/>
    <property type="project" value="UniProtKB-KW"/>
</dbReference>
<evidence type="ECO:0000259" key="3">
    <source>
        <dbReference type="Pfam" id="PF03918"/>
    </source>
</evidence>
<dbReference type="InterPro" id="IPR051263">
    <property type="entry name" value="C-type_cytochrome_biogenesis"/>
</dbReference>
<keyword evidence="5" id="KW-1185">Reference proteome</keyword>
<dbReference type="PANTHER" id="PTHR47870">
    <property type="entry name" value="CYTOCHROME C-TYPE BIOGENESIS PROTEIN CCMH"/>
    <property type="match status" value="1"/>
</dbReference>
<keyword evidence="2" id="KW-0479">Metal-binding</keyword>
<sequence>MIARLLLIITLTLVPVTTALAVEPDEILSDPVLEERAREVSRELRCVVCQNQDIDSSNAGIAREMRILVRERLMAGDTNADILEFMVARYGNYVLLRPPFNAQTYALWFAPLVLALFAGGIGYTVMRQARHKTIRPADLTTDEEAALQAVLETSSDIEKNK</sequence>
<keyword evidence="2" id="KW-0472">Membrane</keyword>
<proteinExistence type="inferred from homology"/>
<keyword evidence="2" id="KW-0408">Iron</keyword>
<keyword evidence="2" id="KW-0812">Transmembrane</keyword>
<keyword evidence="1" id="KW-0201">Cytochrome c-type biogenesis</keyword>
<feature type="signal peptide" evidence="2">
    <location>
        <begin position="1"/>
        <end position="21"/>
    </location>
</feature>
<reference evidence="4 5" key="1">
    <citation type="submission" date="2021-07" db="EMBL/GenBank/DDBJ databases">
        <title>A novel Jannaschia species isolated from marine dinoflagellate Ceratoperidinium margalefii.</title>
        <authorList>
            <person name="Jiang Y."/>
            <person name="Li Z."/>
        </authorList>
    </citation>
    <scope>NUCLEOTIDE SEQUENCE [LARGE SCALE GENOMIC DNA]</scope>
    <source>
        <strain evidence="4 5">J12C1-MA-4</strain>
    </source>
</reference>
<evidence type="ECO:0000256" key="2">
    <source>
        <dbReference type="RuleBase" id="RU364112"/>
    </source>
</evidence>
<keyword evidence="2" id="KW-0732">Signal</keyword>
<organism evidence="4 5">
    <name type="scientific">Gymnodinialimonas ceratoperidinii</name>
    <dbReference type="NCBI Taxonomy" id="2856823"/>
    <lineage>
        <taxon>Bacteria</taxon>
        <taxon>Pseudomonadati</taxon>
        <taxon>Pseudomonadota</taxon>
        <taxon>Alphaproteobacteria</taxon>
        <taxon>Rhodobacterales</taxon>
        <taxon>Paracoccaceae</taxon>
        <taxon>Gymnodinialimonas</taxon>
    </lineage>
</organism>
<feature type="chain" id="PRO_5034350556" description="Cytochrome c-type biogenesis protein" evidence="2">
    <location>
        <begin position="22"/>
        <end position="161"/>
    </location>
</feature>
<dbReference type="GO" id="GO:0046872">
    <property type="term" value="F:metal ion binding"/>
    <property type="evidence" value="ECO:0007669"/>
    <property type="project" value="UniProtKB-KW"/>
</dbReference>
<dbReference type="Proteomes" id="UP000825009">
    <property type="component" value="Chromosome"/>
</dbReference>
<dbReference type="PANTHER" id="PTHR47870:SF1">
    <property type="entry name" value="CYTOCHROME C-TYPE BIOGENESIS PROTEIN CCMH"/>
    <property type="match status" value="1"/>
</dbReference>